<evidence type="ECO:0000313" key="2">
    <source>
        <dbReference type="EMBL" id="PMB65663.1"/>
    </source>
</evidence>
<dbReference type="Proteomes" id="UP000235728">
    <property type="component" value="Unassembled WGS sequence"/>
</dbReference>
<comment type="caution">
    <text evidence="2">The sequence shown here is derived from an EMBL/GenBank/DDBJ whole genome shotgun (WGS) entry which is preliminary data.</text>
</comment>
<evidence type="ECO:0000313" key="3">
    <source>
        <dbReference type="Proteomes" id="UP000235728"/>
    </source>
</evidence>
<sequence>MRQFSATALLLGALQPALAAPSPGEPELPRVLLDGTQNAIMSQWLTSTEVVINFYAPDPGCGSTKAWVGVWPVDACNPYHADYKAWSHVEPTSGRDLAKVRFKATEIGVGEFKAAFVCEDGRRQPWLVSETFNIDAAPPARTGQCLHRTNIFEPEWTFTPCEKLSETVCSFCDDQMSCETCNHCEQQCK</sequence>
<accession>A0A2N6NEH0</accession>
<proteinExistence type="predicted"/>
<dbReference type="EMBL" id="MRVG01000009">
    <property type="protein sequence ID" value="PMB65663.1"/>
    <property type="molecule type" value="Genomic_DNA"/>
</dbReference>
<feature type="chain" id="PRO_5014885674" evidence="1">
    <location>
        <begin position="20"/>
        <end position="189"/>
    </location>
</feature>
<name>A0A2N6NEH0_BEABA</name>
<dbReference type="AlphaFoldDB" id="A0A2N6NEH0"/>
<keyword evidence="1" id="KW-0732">Signal</keyword>
<protein>
    <submittedName>
        <fullName evidence="2">Uncharacterized protein</fullName>
    </submittedName>
</protein>
<evidence type="ECO:0000256" key="1">
    <source>
        <dbReference type="SAM" id="SignalP"/>
    </source>
</evidence>
<gene>
    <name evidence="2" type="ORF">BM221_007860</name>
</gene>
<organism evidence="2 3">
    <name type="scientific">Beauveria bassiana</name>
    <name type="common">White muscardine disease fungus</name>
    <name type="synonym">Tritirachium shiotae</name>
    <dbReference type="NCBI Taxonomy" id="176275"/>
    <lineage>
        <taxon>Eukaryota</taxon>
        <taxon>Fungi</taxon>
        <taxon>Dikarya</taxon>
        <taxon>Ascomycota</taxon>
        <taxon>Pezizomycotina</taxon>
        <taxon>Sordariomycetes</taxon>
        <taxon>Hypocreomycetidae</taxon>
        <taxon>Hypocreales</taxon>
        <taxon>Cordycipitaceae</taxon>
        <taxon>Beauveria</taxon>
    </lineage>
</organism>
<feature type="signal peptide" evidence="1">
    <location>
        <begin position="1"/>
        <end position="19"/>
    </location>
</feature>
<reference evidence="2 3" key="1">
    <citation type="journal article" date="2016" name="Appl. Microbiol. Biotechnol.">
        <title>Characterization of T-DNA insertion mutants with decreased virulence in the entomopathogenic fungus Beauveria bassiana JEF-007.</title>
        <authorList>
            <person name="Kim S."/>
            <person name="Lee S.J."/>
            <person name="Nai Y.S."/>
            <person name="Yu J.S."/>
            <person name="Lee M.R."/>
            <person name="Yang Y.T."/>
            <person name="Kim J.S."/>
        </authorList>
    </citation>
    <scope>NUCLEOTIDE SEQUENCE [LARGE SCALE GENOMIC DNA]</scope>
    <source>
        <strain evidence="2 3">JEF-007</strain>
    </source>
</reference>